<dbReference type="InterPro" id="IPR011990">
    <property type="entry name" value="TPR-like_helical_dom_sf"/>
</dbReference>
<protein>
    <submittedName>
        <fullName evidence="3">Tetratricopeptide repeat protein</fullName>
    </submittedName>
</protein>
<keyword evidence="1" id="KW-0802">TPR repeat</keyword>
<dbReference type="SMART" id="SM00028">
    <property type="entry name" value="TPR"/>
    <property type="match status" value="2"/>
</dbReference>
<gene>
    <name evidence="3" type="ORF">J1777_06425</name>
</gene>
<name>A0A939KEK2_9BURK</name>
<reference evidence="3" key="1">
    <citation type="submission" date="2021-03" db="EMBL/GenBank/DDBJ databases">
        <title>Comamonas denitrificans.</title>
        <authorList>
            <person name="Finster K."/>
        </authorList>
    </citation>
    <scope>NUCLEOTIDE SEQUENCE</scope>
    <source>
        <strain evidence="3">MM2021_4</strain>
    </source>
</reference>
<feature type="repeat" description="TPR" evidence="1">
    <location>
        <begin position="91"/>
        <end position="124"/>
    </location>
</feature>
<evidence type="ECO:0000256" key="1">
    <source>
        <dbReference type="PROSITE-ProRule" id="PRU00339"/>
    </source>
</evidence>
<proteinExistence type="predicted"/>
<accession>A0A939KEK2</accession>
<dbReference type="AlphaFoldDB" id="A0A939KEK2"/>
<dbReference type="EMBL" id="JAFNME010000010">
    <property type="protein sequence ID" value="MBO1249468.1"/>
    <property type="molecule type" value="Genomic_DNA"/>
</dbReference>
<comment type="caution">
    <text evidence="3">The sequence shown here is derived from an EMBL/GenBank/DDBJ whole genome shotgun (WGS) entry which is preliminary data.</text>
</comment>
<evidence type="ECO:0000313" key="3">
    <source>
        <dbReference type="EMBL" id="MBO1249468.1"/>
    </source>
</evidence>
<keyword evidence="2" id="KW-0732">Signal</keyword>
<dbReference type="InterPro" id="IPR019734">
    <property type="entry name" value="TPR_rpt"/>
</dbReference>
<dbReference type="RefSeq" id="WP_207574988.1">
    <property type="nucleotide sequence ID" value="NZ_JAFNME010000010.1"/>
</dbReference>
<feature type="signal peptide" evidence="2">
    <location>
        <begin position="1"/>
        <end position="24"/>
    </location>
</feature>
<dbReference type="PROSITE" id="PS50005">
    <property type="entry name" value="TPR"/>
    <property type="match status" value="1"/>
</dbReference>
<organism evidence="3 4">
    <name type="scientific">Comamonas denitrificans</name>
    <dbReference type="NCBI Taxonomy" id="117506"/>
    <lineage>
        <taxon>Bacteria</taxon>
        <taxon>Pseudomonadati</taxon>
        <taxon>Pseudomonadota</taxon>
        <taxon>Betaproteobacteria</taxon>
        <taxon>Burkholderiales</taxon>
        <taxon>Comamonadaceae</taxon>
        <taxon>Comamonas</taxon>
    </lineage>
</organism>
<dbReference type="Gene3D" id="1.25.40.10">
    <property type="entry name" value="Tetratricopeptide repeat domain"/>
    <property type="match status" value="1"/>
</dbReference>
<feature type="chain" id="PRO_5037780953" evidence="2">
    <location>
        <begin position="25"/>
        <end position="169"/>
    </location>
</feature>
<dbReference type="Pfam" id="PF14559">
    <property type="entry name" value="TPR_19"/>
    <property type="match status" value="1"/>
</dbReference>
<keyword evidence="4" id="KW-1185">Reference proteome</keyword>
<dbReference type="SUPFAM" id="SSF48452">
    <property type="entry name" value="TPR-like"/>
    <property type="match status" value="1"/>
</dbReference>
<evidence type="ECO:0000313" key="4">
    <source>
        <dbReference type="Proteomes" id="UP000664731"/>
    </source>
</evidence>
<dbReference type="Proteomes" id="UP000664731">
    <property type="component" value="Unassembled WGS sequence"/>
</dbReference>
<evidence type="ECO:0000256" key="2">
    <source>
        <dbReference type="SAM" id="SignalP"/>
    </source>
</evidence>
<sequence length="169" mass="18289">MSRLALLRLLLPAALLTFTASAQADAHSDVAALIQQGKTTEAIAQAQNYLAQNARDPQMRFLQGSAQSAAGDTQAAITTFTLLTQEYPELPEPYNNLAVLYAGQGQLEQARGALLQAVRNNPSYPVAYENLGDIYLRLAHEAFSQATKLQGAQPDVQRKLSGLRPLLQP</sequence>